<feature type="coiled-coil region" evidence="1">
    <location>
        <begin position="441"/>
        <end position="468"/>
    </location>
</feature>
<feature type="region of interest" description="Disordered" evidence="2">
    <location>
        <begin position="2000"/>
        <end position="2020"/>
    </location>
</feature>
<feature type="region of interest" description="Disordered" evidence="2">
    <location>
        <begin position="2186"/>
        <end position="2231"/>
    </location>
</feature>
<feature type="compositionally biased region" description="Acidic residues" evidence="2">
    <location>
        <begin position="1028"/>
        <end position="1039"/>
    </location>
</feature>
<feature type="compositionally biased region" description="Low complexity" evidence="2">
    <location>
        <begin position="658"/>
        <end position="672"/>
    </location>
</feature>
<feature type="compositionally biased region" description="Acidic residues" evidence="2">
    <location>
        <begin position="1068"/>
        <end position="1094"/>
    </location>
</feature>
<feature type="region of interest" description="Disordered" evidence="2">
    <location>
        <begin position="1632"/>
        <end position="1745"/>
    </location>
</feature>
<reference evidence="4" key="1">
    <citation type="submission" date="2023-10" db="EMBL/GenBank/DDBJ databases">
        <authorList>
            <person name="Chen Y."/>
            <person name="Shah S."/>
            <person name="Dougan E. K."/>
            <person name="Thang M."/>
            <person name="Chan C."/>
        </authorList>
    </citation>
    <scope>NUCLEOTIDE SEQUENCE [LARGE SCALE GENOMIC DNA]</scope>
</reference>
<feature type="compositionally biased region" description="Acidic residues" evidence="2">
    <location>
        <begin position="998"/>
        <end position="1010"/>
    </location>
</feature>
<dbReference type="Proteomes" id="UP001189429">
    <property type="component" value="Unassembled WGS sequence"/>
</dbReference>
<accession>A0ABN9SNX5</accession>
<feature type="compositionally biased region" description="Low complexity" evidence="2">
    <location>
        <begin position="1110"/>
        <end position="1122"/>
    </location>
</feature>
<keyword evidence="3" id="KW-0732">Signal</keyword>
<feature type="compositionally biased region" description="Low complexity" evidence="2">
    <location>
        <begin position="1714"/>
        <end position="1738"/>
    </location>
</feature>
<evidence type="ECO:0000256" key="3">
    <source>
        <dbReference type="SAM" id="SignalP"/>
    </source>
</evidence>
<feature type="region of interest" description="Disordered" evidence="2">
    <location>
        <begin position="1243"/>
        <end position="1347"/>
    </location>
</feature>
<protein>
    <recommendedName>
        <fullName evidence="6">PDZ domain-containing protein</fullName>
    </recommendedName>
</protein>
<dbReference type="EMBL" id="CAUYUJ010012225">
    <property type="protein sequence ID" value="CAK0833561.1"/>
    <property type="molecule type" value="Genomic_DNA"/>
</dbReference>
<feature type="region of interest" description="Disordered" evidence="2">
    <location>
        <begin position="817"/>
        <end position="1162"/>
    </location>
</feature>
<keyword evidence="1" id="KW-0175">Coiled coil</keyword>
<feature type="coiled-coil region" evidence="1">
    <location>
        <begin position="1772"/>
        <end position="1825"/>
    </location>
</feature>
<feature type="compositionally biased region" description="Acidic residues" evidence="2">
    <location>
        <begin position="1500"/>
        <end position="1515"/>
    </location>
</feature>
<feature type="region of interest" description="Disordered" evidence="2">
    <location>
        <begin position="1490"/>
        <end position="1516"/>
    </location>
</feature>
<feature type="region of interest" description="Disordered" evidence="2">
    <location>
        <begin position="584"/>
        <end position="793"/>
    </location>
</feature>
<feature type="signal peptide" evidence="3">
    <location>
        <begin position="1"/>
        <end position="23"/>
    </location>
</feature>
<evidence type="ECO:0000256" key="2">
    <source>
        <dbReference type="SAM" id="MobiDB-lite"/>
    </source>
</evidence>
<feature type="compositionally biased region" description="Basic and acidic residues" evidence="2">
    <location>
        <begin position="1666"/>
        <end position="1683"/>
    </location>
</feature>
<feature type="compositionally biased region" description="Low complexity" evidence="2">
    <location>
        <begin position="781"/>
        <end position="793"/>
    </location>
</feature>
<keyword evidence="5" id="KW-1185">Reference proteome</keyword>
<feature type="region of interest" description="Disordered" evidence="2">
    <location>
        <begin position="336"/>
        <end position="414"/>
    </location>
</feature>
<organism evidence="4 5">
    <name type="scientific">Prorocentrum cordatum</name>
    <dbReference type="NCBI Taxonomy" id="2364126"/>
    <lineage>
        <taxon>Eukaryota</taxon>
        <taxon>Sar</taxon>
        <taxon>Alveolata</taxon>
        <taxon>Dinophyceae</taxon>
        <taxon>Prorocentrales</taxon>
        <taxon>Prorocentraceae</taxon>
        <taxon>Prorocentrum</taxon>
    </lineage>
</organism>
<feature type="region of interest" description="Disordered" evidence="2">
    <location>
        <begin position="2273"/>
        <end position="2325"/>
    </location>
</feature>
<feature type="region of interest" description="Disordered" evidence="2">
    <location>
        <begin position="1361"/>
        <end position="1463"/>
    </location>
</feature>
<feature type="compositionally biased region" description="Basic and acidic residues" evidence="2">
    <location>
        <begin position="373"/>
        <end position="383"/>
    </location>
</feature>
<feature type="coiled-coil region" evidence="1">
    <location>
        <begin position="1855"/>
        <end position="1908"/>
    </location>
</feature>
<feature type="compositionally biased region" description="Basic and acidic residues" evidence="2">
    <location>
        <begin position="2044"/>
        <end position="2064"/>
    </location>
</feature>
<feature type="compositionally biased region" description="Polar residues" evidence="2">
    <location>
        <begin position="614"/>
        <end position="629"/>
    </location>
</feature>
<evidence type="ECO:0000313" key="5">
    <source>
        <dbReference type="Proteomes" id="UP001189429"/>
    </source>
</evidence>
<feature type="chain" id="PRO_5045432430" description="PDZ domain-containing protein" evidence="3">
    <location>
        <begin position="24"/>
        <end position="2325"/>
    </location>
</feature>
<evidence type="ECO:0000313" key="4">
    <source>
        <dbReference type="EMBL" id="CAK0833561.1"/>
    </source>
</evidence>
<feature type="compositionally biased region" description="Basic and acidic residues" evidence="2">
    <location>
        <begin position="717"/>
        <end position="727"/>
    </location>
</feature>
<feature type="compositionally biased region" description="Basic and acidic residues" evidence="2">
    <location>
        <begin position="389"/>
        <end position="414"/>
    </location>
</feature>
<name>A0ABN9SNX5_9DINO</name>
<evidence type="ECO:0000256" key="1">
    <source>
        <dbReference type="SAM" id="Coils"/>
    </source>
</evidence>
<feature type="compositionally biased region" description="Polar residues" evidence="2">
    <location>
        <begin position="639"/>
        <end position="655"/>
    </location>
</feature>
<feature type="region of interest" description="Disordered" evidence="2">
    <location>
        <begin position="2036"/>
        <end position="2065"/>
    </location>
</feature>
<feature type="compositionally biased region" description="Acidic residues" evidence="2">
    <location>
        <begin position="1420"/>
        <end position="1430"/>
    </location>
</feature>
<feature type="compositionally biased region" description="Polar residues" evidence="2">
    <location>
        <begin position="1649"/>
        <end position="1662"/>
    </location>
</feature>
<feature type="compositionally biased region" description="Polar residues" evidence="2">
    <location>
        <begin position="745"/>
        <end position="764"/>
    </location>
</feature>
<feature type="compositionally biased region" description="Basic and acidic residues" evidence="2">
    <location>
        <begin position="1579"/>
        <end position="1612"/>
    </location>
</feature>
<feature type="region of interest" description="Disordered" evidence="2">
    <location>
        <begin position="2111"/>
        <end position="2139"/>
    </location>
</feature>
<comment type="caution">
    <text evidence="4">The sequence shown here is derived from an EMBL/GenBank/DDBJ whole genome shotgun (WGS) entry which is preliminary data.</text>
</comment>
<evidence type="ECO:0008006" key="6">
    <source>
        <dbReference type="Google" id="ProtNLM"/>
    </source>
</evidence>
<feature type="compositionally biased region" description="Acidic residues" evidence="2">
    <location>
        <begin position="853"/>
        <end position="863"/>
    </location>
</feature>
<feature type="compositionally biased region" description="Basic and acidic residues" evidence="2">
    <location>
        <begin position="1691"/>
        <end position="1712"/>
    </location>
</feature>
<feature type="compositionally biased region" description="Acidic residues" evidence="2">
    <location>
        <begin position="1048"/>
        <end position="1059"/>
    </location>
</feature>
<feature type="compositionally biased region" description="Low complexity" evidence="2">
    <location>
        <begin position="1251"/>
        <end position="1260"/>
    </location>
</feature>
<feature type="region of interest" description="Disordered" evidence="2">
    <location>
        <begin position="1193"/>
        <end position="1230"/>
    </location>
</feature>
<feature type="compositionally biased region" description="Basic and acidic residues" evidence="2">
    <location>
        <begin position="2111"/>
        <end position="2127"/>
    </location>
</feature>
<sequence length="2325" mass="247529">MPRFPRNAGVLFLHAVLSTRALMQRKVSGSLDGGLDSDDGSPSYGMVATGSQEENATMWEETFEKVFTVQLNMSRAREAGMPLGVKVDVRSEFEPLGVQMIRTGLAQEWNDANPDREIHVGDQITAVNGHAWHQDTRVFAERIKTMFKAAKEGTPGAEASLNMTIQRPRRQDMGLPLRLADQHQRLYTKGFQAQLDIPGSKVEQTLADALGWQLNVSVDYWMPVVVGEIRQQGLVAEWNERNPERTIFPGDEIVAVNDVTWQHNSFSFIEKVVKQFEASRSGETDPKGSYKLVLSVLRPKPPEALAQMRLAKLRDADEVEEAKVNEVKVAELKTKDEAKVDDSNHMSKELVNETRPTDDVQEAEKAEEEEEAQEVKEASENVKDLGANDEVKDINDTRKKEEGATGAKEQVKEVTAGERVTETVNGVAIVYEPTARAEVGEAMDKEEVKEAKEEIKEAEAQLVQHAKVKDAAASKTTSFLTALTIPKGVKDPQAKVFGWQLAYDSDSSPPVIGKIRATGLVATWNHAHPDQKILPGDKIVEVNNFPWQGDSKDFADRIAKEFDTLSKSGRAKLRMYLKIQRRAAEDTSTEVASSANAVEKESSQEVLGHESLNGIEQQEATKATSTTGESKAIADDTASENSSGDQQTSDATASEPSAAGGKAAEAQGAAEETAGEEQQKVVAEATDESAAAEESSQEALGYESSEGSEQQVAAEASSREGESKAADDVTAEEGSSQEALGYESSEGSEQQVAAGASSNTSNAIVNDAASESAGEEEKTSDAAASESSAAVVKEATDALKSDNVDDLEGLIAKLQAKVKAKKTSGHDAKVAAGPDEPSVEAARDAEPTGTAEEAADKDVEDALGVELGPEQTTAELQAVRRGAKEEDAADASSATRDAAKEAAEPAENATGEAAQNQLTAELEGGAEEAAEPKAAAEEAAEPKDAVEEAAEPKATAEEAAEPKDAAEEAAEPKDAAEGAAEPKGATEEAAEPNAATEEAAELTDAAEEAAEPTVAAEEATEPKAAAEEAAEPTDAAEEAAEPKAAAEEAAEPTDAAEEAAEPKAATEEAAEPTDAAEEAAEPESGAEEAPEPEDAAVQGRGGPAEGFVQEAAEATAAVKEATPPGGATEDAAQLAEEATEQKAAGAAEKVADATLPEPDAPVKVDEKAAKLRAIGNMFKELQDQIRSLKAKVDAKEAAEQTTKKVPSVHMEATQSESTDLSAEEMESLEKKAAELEKAAVEQAVDKWSWPEEQAVEQSVAQEERVEDKSAGQTAAEEETEDKDLKDVEESLGVDFGPEPTNFELQDVKQEAMEDASTAQSATKEGEGQAAELQGASKDQEASKDGLVAELRRQIEELQANFAAKEKAPQEGAAARQTFEQKASEEGADGAARGPDRPQKAAEGLRLILQRAAEGTQAEAADSEGAADGEAAEERSAAEEVAAVLRELEQATAAEGTAREPAPVQLAGKRAAELKAVEDAAAVVTALEEKERATELMGSEATEEDEADDAEDEEEAREVQEAIGRVGQLESNLKTLMGKLSLKVAGKKTVDQKAAASGATDQRAVEDVVQDKVLEEKKAVEATEEKAADEAARQPVASEKKDETVTKQEHGVDTDAIVGMLREIQSEIQTLKNNAAEQKTTEQKAVKSDAVSTNLSSRGTTVSEPKAATEDVARASRIEAKEAAETEAAGEAEARVRAAIEAKAAAKAERDAAEAETAAAEAEAEAAAEATAAAQADAKSAAEAEEFFRSEAKAAAGAEARSREQAAARALAAARAEAKANALEAQLEDLNRRWEKRVEEARQKSNQELVQLREQHREEMDSLEATHASDIGRLELVKKALAKGHNDEDEIRRDERLKAKAELDDLRQRQQQELQELEQEHGQVLNDARQRAEMELVSLQEIQADEQEQLTRLVDGVKSSVLDVMRVVDEAMVGKSSSPTSQDQKLEVREQSISEVEDRLMAEADNASQQQQRVLDLIESFAGRLNKSGILDALDQRLHTREESVAGTESRVSEETGGLAEQRSQIEDVLELARSVGTGKSLDGSVREEKVEEREKGAEDAEQKLASDITAVNEQQLLIADMLSQLEDKVKRSGEIDKPSLRGTTTVAFPHEGERIDADSSVEERDPADAPVEESAVADAPVEEKGAVDVADNAPVEERDHADTLVEQSAADAAAVEEKGAVDVPVQQSAADNAAVEERGAADAPVEQRAANDGVVEEKGAVDTPVDQSVADDAPVEEIAAVDVPVEERTAPQHSFYASSANVLREAWNTLHPQEQIPSEDAMARPGVAHRREAGQKYAAPARSMDLQRPHAAASPAGEFLARSAA</sequence>
<feature type="compositionally biased region" description="Basic and acidic residues" evidence="2">
    <location>
        <begin position="930"/>
        <end position="976"/>
    </location>
</feature>
<feature type="compositionally biased region" description="Basic and acidic residues" evidence="2">
    <location>
        <begin position="336"/>
        <end position="364"/>
    </location>
</feature>
<proteinExistence type="predicted"/>
<feature type="region of interest" description="Disordered" evidence="2">
    <location>
        <begin position="1579"/>
        <end position="1613"/>
    </location>
</feature>
<feature type="compositionally biased region" description="Basic and acidic residues" evidence="2">
    <location>
        <begin position="1193"/>
        <end position="1202"/>
    </location>
</feature>
<gene>
    <name evidence="4" type="ORF">PCOR1329_LOCUS31217</name>
</gene>